<comment type="caution">
    <text evidence="1">The sequence shown here is derived from an EMBL/GenBank/DDBJ whole genome shotgun (WGS) entry which is preliminary data.</text>
</comment>
<sequence>MCGNSRLAGRGTVEITIEKSDGSTFQAEAEVDIDGYSAPVTAGNSAKLVTNGAYDRAKLNTVNQAVIKSSTPFLPHNRVQV</sequence>
<evidence type="ECO:0000313" key="1">
    <source>
        <dbReference type="EMBL" id="KAF3533866.1"/>
    </source>
</evidence>
<dbReference type="EMBL" id="QGKV02001507">
    <property type="protein sequence ID" value="KAF3533866.1"/>
    <property type="molecule type" value="Genomic_DNA"/>
</dbReference>
<accession>A0ABQ7BPP2</accession>
<name>A0ABQ7BPP2_BRACR</name>
<dbReference type="PANTHER" id="PTHR47318:SF1">
    <property type="entry name" value="PEPTIDYL-PROLYL CIS-TRANS ISOMERASE CYP37, CHLOROPLASTIC"/>
    <property type="match status" value="1"/>
</dbReference>
<gene>
    <name evidence="1" type="ORF">DY000_02042954</name>
</gene>
<reference evidence="1 2" key="1">
    <citation type="journal article" date="2020" name="BMC Genomics">
        <title>Intraspecific diversification of the crop wild relative Brassica cretica Lam. using demographic model selection.</title>
        <authorList>
            <person name="Kioukis A."/>
            <person name="Michalopoulou V.A."/>
            <person name="Briers L."/>
            <person name="Pirintsos S."/>
            <person name="Studholme D.J."/>
            <person name="Pavlidis P."/>
            <person name="Sarris P.F."/>
        </authorList>
    </citation>
    <scope>NUCLEOTIDE SEQUENCE [LARGE SCALE GENOMIC DNA]</scope>
    <source>
        <strain evidence="2">cv. PFS-1207/04</strain>
    </source>
</reference>
<dbReference type="PANTHER" id="PTHR47318">
    <property type="entry name" value="PEPTIDYL-PROLYL CIS-TRANS ISOMERASE CYP37, CHLOROPLASTIC"/>
    <property type="match status" value="1"/>
</dbReference>
<dbReference type="Proteomes" id="UP000266723">
    <property type="component" value="Unassembled WGS sequence"/>
</dbReference>
<proteinExistence type="predicted"/>
<organism evidence="1 2">
    <name type="scientific">Brassica cretica</name>
    <name type="common">Mustard</name>
    <dbReference type="NCBI Taxonomy" id="69181"/>
    <lineage>
        <taxon>Eukaryota</taxon>
        <taxon>Viridiplantae</taxon>
        <taxon>Streptophyta</taxon>
        <taxon>Embryophyta</taxon>
        <taxon>Tracheophyta</taxon>
        <taxon>Spermatophyta</taxon>
        <taxon>Magnoliopsida</taxon>
        <taxon>eudicotyledons</taxon>
        <taxon>Gunneridae</taxon>
        <taxon>Pentapetalae</taxon>
        <taxon>rosids</taxon>
        <taxon>malvids</taxon>
        <taxon>Brassicales</taxon>
        <taxon>Brassicaceae</taxon>
        <taxon>Brassiceae</taxon>
        <taxon>Brassica</taxon>
    </lineage>
</organism>
<dbReference type="InterPro" id="IPR044259">
    <property type="entry name" value="CYP37-like"/>
</dbReference>
<keyword evidence="2" id="KW-1185">Reference proteome</keyword>
<protein>
    <submittedName>
        <fullName evidence="1">Uncharacterized protein</fullName>
    </submittedName>
</protein>
<evidence type="ECO:0000313" key="2">
    <source>
        <dbReference type="Proteomes" id="UP000266723"/>
    </source>
</evidence>